<evidence type="ECO:0000313" key="11">
    <source>
        <dbReference type="Proteomes" id="UP000183952"/>
    </source>
</evidence>
<keyword evidence="6 8" id="KW-0275">Fatty acid biosynthesis</keyword>
<evidence type="ECO:0000256" key="5">
    <source>
        <dbReference type="ARBA" id="ARBA00023098"/>
    </source>
</evidence>
<name>A0A1M6M2D0_9CLOT</name>
<dbReference type="GO" id="GO:0009317">
    <property type="term" value="C:acetyl-CoA carboxylase complex"/>
    <property type="evidence" value="ECO:0007669"/>
    <property type="project" value="InterPro"/>
</dbReference>
<dbReference type="PANTHER" id="PTHR45266">
    <property type="entry name" value="OXALOACETATE DECARBOXYLASE ALPHA CHAIN"/>
    <property type="match status" value="1"/>
</dbReference>
<gene>
    <name evidence="10" type="ORF">SAMN02745248_00915</name>
</gene>
<evidence type="ECO:0000256" key="3">
    <source>
        <dbReference type="ARBA" id="ARBA00022516"/>
    </source>
</evidence>
<dbReference type="SUPFAM" id="SSF51230">
    <property type="entry name" value="Single hybrid motif"/>
    <property type="match status" value="1"/>
</dbReference>
<evidence type="ECO:0000256" key="6">
    <source>
        <dbReference type="ARBA" id="ARBA00023160"/>
    </source>
</evidence>
<reference evidence="10 11" key="1">
    <citation type="submission" date="2016-11" db="EMBL/GenBank/DDBJ databases">
        <authorList>
            <person name="Jaros S."/>
            <person name="Januszkiewicz K."/>
            <person name="Wedrychowicz H."/>
        </authorList>
    </citation>
    <scope>NUCLEOTIDE SEQUENCE [LARGE SCALE GENOMIC DNA]</scope>
    <source>
        <strain evidence="10 11">DSM 3090</strain>
    </source>
</reference>
<dbReference type="STRING" id="1121331.SAMN02745248_00915"/>
<keyword evidence="11" id="KW-1185">Reference proteome</keyword>
<keyword evidence="3 8" id="KW-0444">Lipid biosynthesis</keyword>
<comment type="function">
    <text evidence="8">This protein is a component of the acetyl coenzyme A carboxylase complex; first, biotin carboxylase catalyzes the carboxylation of the carrier protein and then the transcarboxylase transfers the carboxyl group to form malonyl-CoA.</text>
</comment>
<dbReference type="InterPro" id="IPR001882">
    <property type="entry name" value="Biotin_BS"/>
</dbReference>
<evidence type="ECO:0000256" key="7">
    <source>
        <dbReference type="ARBA" id="ARBA00023267"/>
    </source>
</evidence>
<dbReference type="RefSeq" id="WP_072902817.1">
    <property type="nucleotide sequence ID" value="NZ_FRAD01000006.1"/>
</dbReference>
<organism evidence="10 11">
    <name type="scientific">Hathewaya proteolytica DSM 3090</name>
    <dbReference type="NCBI Taxonomy" id="1121331"/>
    <lineage>
        <taxon>Bacteria</taxon>
        <taxon>Bacillati</taxon>
        <taxon>Bacillota</taxon>
        <taxon>Clostridia</taxon>
        <taxon>Eubacteriales</taxon>
        <taxon>Clostridiaceae</taxon>
        <taxon>Hathewaya</taxon>
    </lineage>
</organism>
<sequence length="167" mass="19070">MNYENIKDLVVLFNSMDIDLMELREQDFSIKLEKNKSLLNTNNGDISPNMSCEVENNRKISLKEKNLRESKEENSIKDNDVKDNNLQKIKAPLVGVFYQSQAPGQPPFVEVGKFIKKGDVIGIIEAMKMINEIKSPYTGTVRSILISNEQLISFDEVLMEIEVEKDV</sequence>
<evidence type="ECO:0000313" key="10">
    <source>
        <dbReference type="EMBL" id="SHJ77598.1"/>
    </source>
</evidence>
<dbReference type="GO" id="GO:0003989">
    <property type="term" value="F:acetyl-CoA carboxylase activity"/>
    <property type="evidence" value="ECO:0007669"/>
    <property type="project" value="InterPro"/>
</dbReference>
<dbReference type="GO" id="GO:0006633">
    <property type="term" value="P:fatty acid biosynthetic process"/>
    <property type="evidence" value="ECO:0007669"/>
    <property type="project" value="UniProtKB-UniPathway"/>
</dbReference>
<dbReference type="CDD" id="cd06850">
    <property type="entry name" value="biotinyl_domain"/>
    <property type="match status" value="1"/>
</dbReference>
<dbReference type="Proteomes" id="UP000183952">
    <property type="component" value="Unassembled WGS sequence"/>
</dbReference>
<dbReference type="EMBL" id="FRAD01000006">
    <property type="protein sequence ID" value="SHJ77598.1"/>
    <property type="molecule type" value="Genomic_DNA"/>
</dbReference>
<dbReference type="PRINTS" id="PR01071">
    <property type="entry name" value="ACOABIOTINCC"/>
</dbReference>
<comment type="pathway">
    <text evidence="1 8">Lipid metabolism; fatty acid biosynthesis.</text>
</comment>
<feature type="domain" description="Lipoyl-binding" evidence="9">
    <location>
        <begin position="86"/>
        <end position="162"/>
    </location>
</feature>
<dbReference type="Pfam" id="PF00364">
    <property type="entry name" value="Biotin_lipoyl"/>
    <property type="match status" value="1"/>
</dbReference>
<dbReference type="InterPro" id="IPR011053">
    <property type="entry name" value="Single_hybrid_motif"/>
</dbReference>
<dbReference type="UniPathway" id="UPA00094"/>
<keyword evidence="5 8" id="KW-0443">Lipid metabolism</keyword>
<evidence type="ECO:0000256" key="4">
    <source>
        <dbReference type="ARBA" id="ARBA00022832"/>
    </source>
</evidence>
<protein>
    <recommendedName>
        <fullName evidence="2 8">Biotin carboxyl carrier protein of acetyl-CoA carboxylase</fullName>
    </recommendedName>
</protein>
<evidence type="ECO:0000256" key="1">
    <source>
        <dbReference type="ARBA" id="ARBA00005194"/>
    </source>
</evidence>
<dbReference type="OrthoDB" id="9811735at2"/>
<proteinExistence type="predicted"/>
<evidence type="ECO:0000256" key="2">
    <source>
        <dbReference type="ARBA" id="ARBA00017562"/>
    </source>
</evidence>
<accession>A0A1M6M2D0</accession>
<evidence type="ECO:0000259" key="9">
    <source>
        <dbReference type="PROSITE" id="PS50968"/>
    </source>
</evidence>
<keyword evidence="4 8" id="KW-0276">Fatty acid metabolism</keyword>
<dbReference type="InterPro" id="IPR000089">
    <property type="entry name" value="Biotin_lipoyl"/>
</dbReference>
<dbReference type="InterPro" id="IPR001249">
    <property type="entry name" value="AcCoA_biotinCC"/>
</dbReference>
<dbReference type="Gene3D" id="2.40.50.100">
    <property type="match status" value="1"/>
</dbReference>
<dbReference type="AlphaFoldDB" id="A0A1M6M2D0"/>
<dbReference type="PROSITE" id="PS50968">
    <property type="entry name" value="BIOTINYL_LIPOYL"/>
    <property type="match status" value="1"/>
</dbReference>
<keyword evidence="7 8" id="KW-0092">Biotin</keyword>
<dbReference type="PROSITE" id="PS00188">
    <property type="entry name" value="BIOTIN"/>
    <property type="match status" value="1"/>
</dbReference>
<dbReference type="InterPro" id="IPR050709">
    <property type="entry name" value="Biotin_Carboxyl_Carrier/Decarb"/>
</dbReference>
<evidence type="ECO:0000256" key="8">
    <source>
        <dbReference type="RuleBase" id="RU364072"/>
    </source>
</evidence>
<dbReference type="PANTHER" id="PTHR45266:SF3">
    <property type="entry name" value="OXALOACETATE DECARBOXYLASE ALPHA CHAIN"/>
    <property type="match status" value="1"/>
</dbReference>